<evidence type="ECO:0000256" key="9">
    <source>
        <dbReference type="SAM" id="SignalP"/>
    </source>
</evidence>
<comment type="caution">
    <text evidence="14">The sequence shown here is derived from an EMBL/GenBank/DDBJ whole genome shotgun (WGS) entry which is preliminary data.</text>
</comment>
<dbReference type="GO" id="GO:0006508">
    <property type="term" value="P:proteolysis"/>
    <property type="evidence" value="ECO:0007669"/>
    <property type="project" value="UniProtKB-KW"/>
</dbReference>
<dbReference type="Pfam" id="PF02868">
    <property type="entry name" value="Peptidase_M4_C"/>
    <property type="match status" value="1"/>
</dbReference>
<feature type="chain" id="PRO_5030178602" evidence="9">
    <location>
        <begin position="22"/>
        <end position="979"/>
    </location>
</feature>
<dbReference type="NCBIfam" id="TIGR04183">
    <property type="entry name" value="Por_Secre_tail"/>
    <property type="match status" value="1"/>
</dbReference>
<keyword evidence="3" id="KW-0479">Metal-binding</keyword>
<dbReference type="InterPro" id="IPR011096">
    <property type="entry name" value="FTP_domain"/>
</dbReference>
<comment type="similarity">
    <text evidence="1">Belongs to the peptidase M4 family.</text>
</comment>
<feature type="signal peptide" evidence="9">
    <location>
        <begin position="1"/>
        <end position="21"/>
    </location>
</feature>
<dbReference type="InterPro" id="IPR050728">
    <property type="entry name" value="Zinc_Metalloprotease_M4"/>
</dbReference>
<evidence type="ECO:0000259" key="10">
    <source>
        <dbReference type="Pfam" id="PF01447"/>
    </source>
</evidence>
<feature type="domain" description="Secretion system C-terminal sorting" evidence="13">
    <location>
        <begin position="904"/>
        <end position="978"/>
    </location>
</feature>
<dbReference type="PANTHER" id="PTHR33794:SF1">
    <property type="entry name" value="BACILLOLYSIN"/>
    <property type="match status" value="1"/>
</dbReference>
<keyword evidence="5" id="KW-0378">Hydrolase</keyword>
<dbReference type="InterPro" id="IPR026444">
    <property type="entry name" value="Secre_tail"/>
</dbReference>
<name>V6RXC0_9FLAO</name>
<dbReference type="Pfam" id="PF18962">
    <property type="entry name" value="Por_Secre_tail"/>
    <property type="match status" value="1"/>
</dbReference>
<dbReference type="PRINTS" id="PR00730">
    <property type="entry name" value="THERMOLYSIN"/>
</dbReference>
<feature type="domain" description="Peptidase M4 C-terminal" evidence="11">
    <location>
        <begin position="388"/>
        <end position="574"/>
    </location>
</feature>
<dbReference type="Gene3D" id="1.10.390.10">
    <property type="entry name" value="Neutral Protease Domain 2"/>
    <property type="match status" value="1"/>
</dbReference>
<keyword evidence="7" id="KW-0482">Metalloprotease</keyword>
<dbReference type="Gene3D" id="2.60.120.260">
    <property type="entry name" value="Galactose-binding domain-like"/>
    <property type="match status" value="1"/>
</dbReference>
<evidence type="ECO:0000256" key="5">
    <source>
        <dbReference type="ARBA" id="ARBA00022801"/>
    </source>
</evidence>
<keyword evidence="4 9" id="KW-0732">Signal</keyword>
<evidence type="ECO:0000256" key="4">
    <source>
        <dbReference type="ARBA" id="ARBA00022729"/>
    </source>
</evidence>
<dbReference type="InterPro" id="IPR013856">
    <property type="entry name" value="Peptidase_M4_domain"/>
</dbReference>
<keyword evidence="6" id="KW-0862">Zinc</keyword>
<dbReference type="SUPFAM" id="SSF55486">
    <property type="entry name" value="Metalloproteases ('zincins'), catalytic domain"/>
    <property type="match status" value="1"/>
</dbReference>
<accession>V6RXC0</accession>
<dbReference type="Gene3D" id="3.10.170.10">
    <property type="match status" value="1"/>
</dbReference>
<dbReference type="CDD" id="cd09597">
    <property type="entry name" value="M4_TLP"/>
    <property type="match status" value="1"/>
</dbReference>
<keyword evidence="15" id="KW-1185">Reference proteome</keyword>
<dbReference type="GO" id="GO:0046872">
    <property type="term" value="F:metal ion binding"/>
    <property type="evidence" value="ECO:0007669"/>
    <property type="project" value="UniProtKB-KW"/>
</dbReference>
<evidence type="ECO:0000313" key="14">
    <source>
        <dbReference type="EMBL" id="TWI15192.1"/>
    </source>
</evidence>
<dbReference type="RefSeq" id="WP_023571652.1">
    <property type="nucleotide sequence ID" value="NZ_AVBI01000019.1"/>
</dbReference>
<dbReference type="AlphaFoldDB" id="V6RXC0"/>
<evidence type="ECO:0000256" key="2">
    <source>
        <dbReference type="ARBA" id="ARBA00022670"/>
    </source>
</evidence>
<sequence>MKKKYFLALSLSLTMIVSLQAQDNQKISDDKAYQKIKKFSDPLVKDVAIGVFLKENKLGKGYTFKAKNESTDKNGNVHQRHQQYFNGLKVEFGTIITHSSEGKVYTINGELYNVANLNVVPTLSKEQGFQKAVAFKNAKKYLWEDQEQAQLMDYKKPEGELLILPNVKTGGVNLAYKYDVYTLDPISRDEVYVDAHTGTILYKNPIIKHADRLISKEETKEQAQKMEALVTGTAATRYSGSRSIETTFDTGLGKYVLLDNTRGNGIVTYNCQKTTTYQSTHFQDNDNNWTSAEFANINKDNGALDAHWGAEMTYDFWSNVFGRNSFDGNGAQIKSYVHYRQVTGQNLVNAFWNGSVMSYGDGNTSVNILTSIDVCGHEIGHAICSYTADLAYQNQSGGINEGYSDIWGACIEHYGRTGSLAGTPVANVWKIAEDLSSTGTPFRSMSAPRTYGNPDTYLGQYWTPTGDEAGCAPSSSNDYCGVHNNSGVMNHWFYILTAGKSGTNNAPVPDTYNVTGIGMAKSSEIAYFAERDYLTPNSTYMDVRNATLQVATDLYCPNSPEVIAVTNAWYAVNVGEQYVGYPTDVSLKSITGSLNVACGTSINPIIKIENAGTTTPITTVNISYTIDGGAATNLVWNGNLGICQNQNYSFPLGALSRGTHVLSVTTTMAGDGNSANNTKSALIIVNDAGVIGQINTFEANSDVLVSIDDSGANNVWQRGTAAGTQLTNTVAGNSKVYGTNLSGLYPNLTKSYLVSQCYNLSNVQNPILKFDMAFDLETDWDLVYMQYSTNGGSTWSNLGTGATANWYNSNRTPNGTDCFNCIGGQWTGEGALTNPAGGINAQKRQYSYSLASFGNGGATPQSNIIFRFVFHSDEAAQEEGVIIDNFVIEGTLATNENNFETFTVWPNPSTGTVNIQLNTTEKVNVTLFDIRGRNVFNKVYNSTGSMFNQEVNFNSLEKGIYLLNVESEGKKATKKLIIN</sequence>
<feature type="active site" evidence="8">
    <location>
        <position position="378"/>
    </location>
</feature>
<evidence type="ECO:0000259" key="13">
    <source>
        <dbReference type="Pfam" id="PF18962"/>
    </source>
</evidence>
<dbReference type="Proteomes" id="UP000319848">
    <property type="component" value="Unassembled WGS sequence"/>
</dbReference>
<evidence type="ECO:0000259" key="12">
    <source>
        <dbReference type="Pfam" id="PF07504"/>
    </source>
</evidence>
<evidence type="ECO:0000256" key="7">
    <source>
        <dbReference type="ARBA" id="ARBA00023049"/>
    </source>
</evidence>
<proteinExistence type="inferred from homology"/>
<feature type="domain" description="FTP" evidence="12">
    <location>
        <begin position="63"/>
        <end position="111"/>
    </location>
</feature>
<evidence type="ECO:0000259" key="11">
    <source>
        <dbReference type="Pfam" id="PF02868"/>
    </source>
</evidence>
<reference evidence="14 15" key="1">
    <citation type="journal article" date="2015" name="Stand. Genomic Sci.">
        <title>Genomic Encyclopedia of Bacterial and Archaeal Type Strains, Phase III: the genomes of soil and plant-associated and newly described type strains.</title>
        <authorList>
            <person name="Whitman W.B."/>
            <person name="Woyke T."/>
            <person name="Klenk H.P."/>
            <person name="Zhou Y."/>
            <person name="Lilburn T.G."/>
            <person name="Beck B.J."/>
            <person name="De Vos P."/>
            <person name="Vandamme P."/>
            <person name="Eisen J.A."/>
            <person name="Garrity G."/>
            <person name="Hugenholtz P."/>
            <person name="Kyrpides N.C."/>
        </authorList>
    </citation>
    <scope>NUCLEOTIDE SEQUENCE [LARGE SCALE GENOMIC DNA]</scope>
    <source>
        <strain evidence="14 15">CGMCC 1.7270</strain>
    </source>
</reference>
<keyword evidence="2" id="KW-0645">Protease</keyword>
<feature type="active site" description="Proton donor" evidence="8">
    <location>
        <position position="483"/>
    </location>
</feature>
<dbReference type="PANTHER" id="PTHR33794">
    <property type="entry name" value="BACILLOLYSIN"/>
    <property type="match status" value="1"/>
</dbReference>
<evidence type="ECO:0000256" key="8">
    <source>
        <dbReference type="PIRSR" id="PIRSR623612-1"/>
    </source>
</evidence>
<dbReference type="Pfam" id="PF01447">
    <property type="entry name" value="Peptidase_M4"/>
    <property type="match status" value="1"/>
</dbReference>
<dbReference type="Gene3D" id="3.10.450.490">
    <property type="match status" value="1"/>
</dbReference>
<dbReference type="Pfam" id="PF07504">
    <property type="entry name" value="FTP"/>
    <property type="match status" value="1"/>
</dbReference>
<feature type="domain" description="Peptidase M4" evidence="10">
    <location>
        <begin position="231"/>
        <end position="384"/>
    </location>
</feature>
<dbReference type="InterPro" id="IPR023612">
    <property type="entry name" value="Peptidase_M4"/>
</dbReference>
<protein>
    <submittedName>
        <fullName evidence="14">Putative secreted protein (Por secretion system target)</fullName>
    </submittedName>
</protein>
<evidence type="ECO:0000256" key="6">
    <source>
        <dbReference type="ARBA" id="ARBA00022833"/>
    </source>
</evidence>
<dbReference type="STRING" id="1341154.FCR2A7T_25590"/>
<evidence type="ECO:0000256" key="3">
    <source>
        <dbReference type="ARBA" id="ARBA00022723"/>
    </source>
</evidence>
<evidence type="ECO:0000313" key="15">
    <source>
        <dbReference type="Proteomes" id="UP000319848"/>
    </source>
</evidence>
<dbReference type="OrthoDB" id="291295at2"/>
<dbReference type="GO" id="GO:0004222">
    <property type="term" value="F:metalloendopeptidase activity"/>
    <property type="evidence" value="ECO:0007669"/>
    <property type="project" value="InterPro"/>
</dbReference>
<gene>
    <name evidence="14" type="ORF">IP98_00183</name>
</gene>
<dbReference type="InterPro" id="IPR001570">
    <property type="entry name" value="Peptidase_M4_C_domain"/>
</dbReference>
<evidence type="ECO:0000256" key="1">
    <source>
        <dbReference type="ARBA" id="ARBA00009388"/>
    </source>
</evidence>
<organism evidence="14 15">
    <name type="scientific">Flavobacterium cauense R2A-7</name>
    <dbReference type="NCBI Taxonomy" id="1341154"/>
    <lineage>
        <taxon>Bacteria</taxon>
        <taxon>Pseudomonadati</taxon>
        <taxon>Bacteroidota</taxon>
        <taxon>Flavobacteriia</taxon>
        <taxon>Flavobacteriales</taxon>
        <taxon>Flavobacteriaceae</taxon>
        <taxon>Flavobacterium</taxon>
    </lineage>
</organism>
<dbReference type="EMBL" id="VLKQ01000001">
    <property type="protein sequence ID" value="TWI15192.1"/>
    <property type="molecule type" value="Genomic_DNA"/>
</dbReference>
<dbReference type="InterPro" id="IPR027268">
    <property type="entry name" value="Peptidase_M4/M1_CTD_sf"/>
</dbReference>